<proteinExistence type="predicted"/>
<accession>X1GCD2</accession>
<name>X1GCD2_9ZZZZ</name>
<reference evidence="1" key="1">
    <citation type="journal article" date="2014" name="Front. Microbiol.">
        <title>High frequency of phylogenetically diverse reductive dehalogenase-homologous genes in deep subseafloor sedimentary metagenomes.</title>
        <authorList>
            <person name="Kawai M."/>
            <person name="Futagami T."/>
            <person name="Toyoda A."/>
            <person name="Takaki Y."/>
            <person name="Nishi S."/>
            <person name="Hori S."/>
            <person name="Arai W."/>
            <person name="Tsubouchi T."/>
            <person name="Morono Y."/>
            <person name="Uchiyama I."/>
            <person name="Ito T."/>
            <person name="Fujiyama A."/>
            <person name="Inagaki F."/>
            <person name="Takami H."/>
        </authorList>
    </citation>
    <scope>NUCLEOTIDE SEQUENCE</scope>
    <source>
        <strain evidence="1">Expedition CK06-06</strain>
    </source>
</reference>
<comment type="caution">
    <text evidence="1">The sequence shown here is derived from an EMBL/GenBank/DDBJ whole genome shotgun (WGS) entry which is preliminary data.</text>
</comment>
<organism evidence="1">
    <name type="scientific">marine sediment metagenome</name>
    <dbReference type="NCBI Taxonomy" id="412755"/>
    <lineage>
        <taxon>unclassified sequences</taxon>
        <taxon>metagenomes</taxon>
        <taxon>ecological metagenomes</taxon>
    </lineage>
</organism>
<protein>
    <submittedName>
        <fullName evidence="1">Uncharacterized protein</fullName>
    </submittedName>
</protein>
<evidence type="ECO:0000313" key="1">
    <source>
        <dbReference type="EMBL" id="GAH30708.1"/>
    </source>
</evidence>
<gene>
    <name evidence="1" type="ORF">S03H2_03514</name>
</gene>
<dbReference type="AlphaFoldDB" id="X1GCD2"/>
<feature type="non-terminal residue" evidence="1">
    <location>
        <position position="1"/>
    </location>
</feature>
<sequence>KIRDKFVQRKEILERFFVNQFYRFSWNGNDSGIY</sequence>
<dbReference type="EMBL" id="BARU01001303">
    <property type="protein sequence ID" value="GAH30708.1"/>
    <property type="molecule type" value="Genomic_DNA"/>
</dbReference>